<evidence type="ECO:0000256" key="1">
    <source>
        <dbReference type="SAM" id="SignalP"/>
    </source>
</evidence>
<keyword evidence="3" id="KW-1185">Reference proteome</keyword>
<dbReference type="VEuPathDB" id="VectorBase:AMEM014041"/>
<dbReference type="Proteomes" id="UP000075903">
    <property type="component" value="Unassembled WGS sequence"/>
</dbReference>
<keyword evidence="1" id="KW-0732">Signal</keyword>
<accession>A0A182VFC8</accession>
<dbReference type="AlphaFoldDB" id="A0A182VFC8"/>
<sequence>MGLLLLLLLLRPKRLQLVQVLRQIWQAFLQTLTLADVLDDLVRLRAGVSWVTGEDLPVIEHALRECLSTGVGSIGGETERFVDGQVRLDDEHGRTGDLRVLEHVATASVQHTVDATDGRFRALDLAQVDGLHDAGRGRNVRSVQHTTGGRDDLTTTTMDSVSVQGHIVDVETNA</sequence>
<name>A0A182VFC8_ANOME</name>
<feature type="chain" id="PRO_5008139644" description="Secreted protein" evidence="1">
    <location>
        <begin position="18"/>
        <end position="174"/>
    </location>
</feature>
<evidence type="ECO:0000313" key="2">
    <source>
        <dbReference type="EnsemblMetazoa" id="AMEM014041-PA"/>
    </source>
</evidence>
<reference evidence="2" key="1">
    <citation type="submission" date="2020-05" db="UniProtKB">
        <authorList>
            <consortium name="EnsemblMetazoa"/>
        </authorList>
    </citation>
    <scope>IDENTIFICATION</scope>
    <source>
        <strain evidence="2">MAF</strain>
    </source>
</reference>
<protein>
    <recommendedName>
        <fullName evidence="4">Secreted protein</fullName>
    </recommendedName>
</protein>
<feature type="signal peptide" evidence="1">
    <location>
        <begin position="1"/>
        <end position="17"/>
    </location>
</feature>
<evidence type="ECO:0000313" key="3">
    <source>
        <dbReference type="Proteomes" id="UP000075903"/>
    </source>
</evidence>
<evidence type="ECO:0008006" key="4">
    <source>
        <dbReference type="Google" id="ProtNLM"/>
    </source>
</evidence>
<organism evidence="2 3">
    <name type="scientific">Anopheles merus</name>
    <name type="common">Mosquito</name>
    <dbReference type="NCBI Taxonomy" id="30066"/>
    <lineage>
        <taxon>Eukaryota</taxon>
        <taxon>Metazoa</taxon>
        <taxon>Ecdysozoa</taxon>
        <taxon>Arthropoda</taxon>
        <taxon>Hexapoda</taxon>
        <taxon>Insecta</taxon>
        <taxon>Pterygota</taxon>
        <taxon>Neoptera</taxon>
        <taxon>Endopterygota</taxon>
        <taxon>Diptera</taxon>
        <taxon>Nematocera</taxon>
        <taxon>Culicoidea</taxon>
        <taxon>Culicidae</taxon>
        <taxon>Anophelinae</taxon>
        <taxon>Anopheles</taxon>
    </lineage>
</organism>
<proteinExistence type="predicted"/>
<dbReference type="EnsemblMetazoa" id="AMEM014041-RA">
    <property type="protein sequence ID" value="AMEM014041-PA"/>
    <property type="gene ID" value="AMEM014041"/>
</dbReference>